<evidence type="ECO:0000256" key="1">
    <source>
        <dbReference type="SAM" id="SignalP"/>
    </source>
</evidence>
<proteinExistence type="predicted"/>
<accession>A0A2P8D353</accession>
<gene>
    <name evidence="2" type="ORF">B0I18_105191</name>
</gene>
<organism evidence="2 3">
    <name type="scientific">Taibaiella chishuiensis</name>
    <dbReference type="NCBI Taxonomy" id="1434707"/>
    <lineage>
        <taxon>Bacteria</taxon>
        <taxon>Pseudomonadati</taxon>
        <taxon>Bacteroidota</taxon>
        <taxon>Chitinophagia</taxon>
        <taxon>Chitinophagales</taxon>
        <taxon>Chitinophagaceae</taxon>
        <taxon>Taibaiella</taxon>
    </lineage>
</organism>
<evidence type="ECO:0000313" key="2">
    <source>
        <dbReference type="EMBL" id="PSK91606.1"/>
    </source>
</evidence>
<dbReference type="Proteomes" id="UP000240572">
    <property type="component" value="Unassembled WGS sequence"/>
</dbReference>
<feature type="chain" id="PRO_5015197602" evidence="1">
    <location>
        <begin position="20"/>
        <end position="234"/>
    </location>
</feature>
<feature type="signal peptide" evidence="1">
    <location>
        <begin position="1"/>
        <end position="19"/>
    </location>
</feature>
<keyword evidence="3" id="KW-1185">Reference proteome</keyword>
<comment type="caution">
    <text evidence="2">The sequence shown here is derived from an EMBL/GenBank/DDBJ whole genome shotgun (WGS) entry which is preliminary data.</text>
</comment>
<dbReference type="EMBL" id="PYGD01000005">
    <property type="protein sequence ID" value="PSK91606.1"/>
    <property type="molecule type" value="Genomic_DNA"/>
</dbReference>
<reference evidence="2 3" key="1">
    <citation type="submission" date="2018-03" db="EMBL/GenBank/DDBJ databases">
        <title>Genomic Encyclopedia of Type Strains, Phase III (KMG-III): the genomes of soil and plant-associated and newly described type strains.</title>
        <authorList>
            <person name="Whitman W."/>
        </authorList>
    </citation>
    <scope>NUCLEOTIDE SEQUENCE [LARGE SCALE GENOMIC DNA]</scope>
    <source>
        <strain evidence="2 3">CGMCC 1.12700</strain>
    </source>
</reference>
<sequence>MKLSGIAGLLLLLPSFASGQQQPDRIKINSLQPNAYLEGYLYPAFGTGRVYEKDGSYGQAKLNFNRLTNEMVFIAPKGDTMKLAHPESASLVTILSDSFYFYQGTFLRKATHYAQPPELYQKLEMKYVSDENKSAYGYSDISAKTSVQNFNTYFGTTFLPEDKNIKFEQSRDLYILNDKGVFVAAKETVLFKMFPQYKNRLREFLSEHKINFRKPQDAAQAIDFIQKIMSPAAE</sequence>
<protein>
    <submittedName>
        <fullName evidence="2">Uncharacterized protein</fullName>
    </submittedName>
</protein>
<keyword evidence="1" id="KW-0732">Signal</keyword>
<dbReference type="RefSeq" id="WP_106523500.1">
    <property type="nucleotide sequence ID" value="NZ_PYGD01000005.1"/>
</dbReference>
<dbReference type="OrthoDB" id="1100665at2"/>
<name>A0A2P8D353_9BACT</name>
<evidence type="ECO:0000313" key="3">
    <source>
        <dbReference type="Proteomes" id="UP000240572"/>
    </source>
</evidence>
<dbReference type="AlphaFoldDB" id="A0A2P8D353"/>